<evidence type="ECO:0000256" key="2">
    <source>
        <dbReference type="ARBA" id="ARBA00011738"/>
    </source>
</evidence>
<sequence length="678" mass="72993">MTARLATAALDTLRANALRFLAIDAVEAARSGHPGMPMGMAEIAVALWTRHLKHDPADPAWADRDRFVLSNGHGSMLLYALLHLTGYDLPLDELKRFRQLDSRCPGHPEVGHTPGVETTTGPLGQGLANAVGMALAEKRLAAEFNRPGHTIVDHRTWVFLGDGCLMEGISHEAASFAGVQRLSKLICLWDDNRISIDGDVTGWFADDTPARFRAYGWNVVERIDGHDVEAVDRAIREALANADNDIGPTLICCRTTIGHGSPARAGTAGVHGAPLGADELAATRAALDWPHAPFHVPEEIRESFDARARGARQRADWQARFAAWRSAHPELAAEFQRRQRGDLPVSWPSLSAALLRRAHNDAASVASRKASQIAIERIARALPELLGGSADLTHSNLTDWPGCGALHADPEATRPGRHIHWGVREFGMAAALNGIALHGGHLPFGATFLVFSDYARNAIRMSALMRLRVVYVMTHDAIHLGEDGPTHQPVEHLPSLRLIPGLDVWRPCDAVETQAAWNAAVTRADGPSLLALSRQALPHQNRSDAQLDAIARGGYVLADADAPQLAILATGAEVALAMAARERLAADGIAARVVSMPCTSVFDRQDTAWRNAVLPPELPRLAVEAAQPDLWWKTLAGAPRSAVLGIDRFGESAPAEALAERFGFTVEAVVAAATDLVT</sequence>
<feature type="binding site" evidence="12">
    <location>
        <position position="534"/>
    </location>
    <ligand>
        <name>substrate</name>
    </ligand>
</feature>
<evidence type="ECO:0000256" key="11">
    <source>
        <dbReference type="PIRSR" id="PIRSR605478-1"/>
    </source>
</evidence>
<dbReference type="EC" id="2.2.1.1" evidence="3 10"/>
<dbReference type="PANTHER" id="PTHR43522">
    <property type="entry name" value="TRANSKETOLASE"/>
    <property type="match status" value="1"/>
</dbReference>
<evidence type="ECO:0000256" key="15">
    <source>
        <dbReference type="PIRSR" id="PIRSR605478-5"/>
    </source>
</evidence>
<feature type="binding site" evidence="13">
    <location>
        <position position="192"/>
    </location>
    <ligand>
        <name>thiamine diphosphate</name>
        <dbReference type="ChEBI" id="CHEBI:58937"/>
    </ligand>
</feature>
<organism evidence="18 19">
    <name type="scientific">Denitromonas iodatirespirans</name>
    <dbReference type="NCBI Taxonomy" id="2795389"/>
    <lineage>
        <taxon>Bacteria</taxon>
        <taxon>Pseudomonadati</taxon>
        <taxon>Pseudomonadota</taxon>
        <taxon>Betaproteobacteria</taxon>
        <taxon>Rhodocyclales</taxon>
        <taxon>Zoogloeaceae</taxon>
        <taxon>Denitromonas</taxon>
    </lineage>
</organism>
<feature type="binding site" evidence="12">
    <location>
        <position position="271"/>
    </location>
    <ligand>
        <name>substrate</name>
    </ligand>
</feature>
<name>A0A944D4N2_DENI1</name>
<dbReference type="Pfam" id="PF00456">
    <property type="entry name" value="Transketolase_N"/>
    <property type="match status" value="1"/>
</dbReference>
<dbReference type="SMART" id="SM00861">
    <property type="entry name" value="Transket_pyr"/>
    <property type="match status" value="1"/>
</dbReference>
<dbReference type="InterPro" id="IPR033247">
    <property type="entry name" value="Transketolase_fam"/>
</dbReference>
<feature type="binding site" evidence="12">
    <location>
        <position position="368"/>
    </location>
    <ligand>
        <name>substrate</name>
    </ligand>
</feature>
<comment type="caution">
    <text evidence="18">The sequence shown here is derived from an EMBL/GenBank/DDBJ whole genome shotgun (WGS) entry which is preliminary data.</text>
</comment>
<feature type="binding site" evidence="14">
    <location>
        <position position="162"/>
    </location>
    <ligand>
        <name>Mg(2+)</name>
        <dbReference type="ChEBI" id="CHEBI:18420"/>
    </ligand>
</feature>
<feature type="binding site" evidence="12">
    <location>
        <position position="33"/>
    </location>
    <ligand>
        <name>substrate</name>
    </ligand>
</feature>
<accession>A0A944D4N2</accession>
<dbReference type="InterPro" id="IPR009014">
    <property type="entry name" value="Transketo_C/PFOR_II"/>
</dbReference>
<dbReference type="NCBIfam" id="TIGR00232">
    <property type="entry name" value="tktlase_bact"/>
    <property type="match status" value="1"/>
</dbReference>
<feature type="site" description="Important for catalytic activity" evidence="15">
    <location>
        <position position="33"/>
    </location>
</feature>
<comment type="cofactor">
    <cofactor evidence="16">
        <name>Mg(2+)</name>
        <dbReference type="ChEBI" id="CHEBI:18420"/>
    </cofactor>
    <cofactor evidence="16">
        <name>Ca(2+)</name>
        <dbReference type="ChEBI" id="CHEBI:29108"/>
    </cofactor>
    <cofactor evidence="16">
        <name>Mn(2+)</name>
        <dbReference type="ChEBI" id="CHEBI:29035"/>
    </cofactor>
    <cofactor evidence="16">
        <name>Co(2+)</name>
        <dbReference type="ChEBI" id="CHEBI:48828"/>
    </cofactor>
    <text evidence="16">Binds 1 Mg(2+) ion per subunit. Can also utilize other divalent metal cations, such as Ca(2+), Mn(2+) and Co(2+).</text>
</comment>
<dbReference type="Pfam" id="PF02779">
    <property type="entry name" value="Transket_pyr"/>
    <property type="match status" value="1"/>
</dbReference>
<dbReference type="FunFam" id="3.40.50.970:FF:000004">
    <property type="entry name" value="Transketolase"/>
    <property type="match status" value="1"/>
</dbReference>
<evidence type="ECO:0000313" key="19">
    <source>
        <dbReference type="Proteomes" id="UP000694660"/>
    </source>
</evidence>
<feature type="binding site" evidence="14">
    <location>
        <position position="194"/>
    </location>
    <ligand>
        <name>Mg(2+)</name>
        <dbReference type="ChEBI" id="CHEBI:18420"/>
    </ligand>
</feature>
<dbReference type="GO" id="GO:0046872">
    <property type="term" value="F:metal ion binding"/>
    <property type="evidence" value="ECO:0007669"/>
    <property type="project" value="UniProtKB-KW"/>
</dbReference>
<dbReference type="InterPro" id="IPR005475">
    <property type="entry name" value="Transketolase-like_Pyr-bd"/>
</dbReference>
<dbReference type="AlphaFoldDB" id="A0A944D4N2"/>
<dbReference type="InterPro" id="IPR005474">
    <property type="entry name" value="Transketolase_N"/>
</dbReference>
<keyword evidence="8 13" id="KW-0786">Thiamine pyrophosphate</keyword>
<dbReference type="CDD" id="cd02012">
    <property type="entry name" value="TPP_TK"/>
    <property type="match status" value="1"/>
</dbReference>
<feature type="binding site" evidence="13">
    <location>
        <begin position="121"/>
        <end position="123"/>
    </location>
    <ligand>
        <name>thiamine diphosphate</name>
        <dbReference type="ChEBI" id="CHEBI:58937"/>
    </ligand>
</feature>
<evidence type="ECO:0000256" key="8">
    <source>
        <dbReference type="ARBA" id="ARBA00023052"/>
    </source>
</evidence>
<feature type="binding site" evidence="12">
    <location>
        <position position="395"/>
    </location>
    <ligand>
        <name>substrate</name>
    </ligand>
</feature>
<feature type="binding site" evidence="13">
    <location>
        <position position="163"/>
    </location>
    <ligand>
        <name>thiamine diphosphate</name>
        <dbReference type="ChEBI" id="CHEBI:58937"/>
    </ligand>
</feature>
<evidence type="ECO:0000259" key="17">
    <source>
        <dbReference type="SMART" id="SM00861"/>
    </source>
</evidence>
<feature type="domain" description="Transketolase-like pyrimidine-binding" evidence="17">
    <location>
        <begin position="365"/>
        <end position="539"/>
    </location>
</feature>
<dbReference type="InterPro" id="IPR020826">
    <property type="entry name" value="Transketolase_BS"/>
</dbReference>
<feature type="binding site" evidence="13">
    <location>
        <position position="271"/>
    </location>
    <ligand>
        <name>thiamine diphosphate</name>
        <dbReference type="ChEBI" id="CHEBI:58937"/>
    </ligand>
</feature>
<protein>
    <recommendedName>
        <fullName evidence="3 10">Transketolase</fullName>
        <ecNumber evidence="3 10">2.2.1.1</ecNumber>
    </recommendedName>
</protein>
<dbReference type="PROSITE" id="PS00802">
    <property type="entry name" value="TRANSKETOLASE_2"/>
    <property type="match status" value="1"/>
</dbReference>
<dbReference type="InterPro" id="IPR055152">
    <property type="entry name" value="Transketolase-like_C_2"/>
</dbReference>
<evidence type="ECO:0000256" key="12">
    <source>
        <dbReference type="PIRSR" id="PIRSR605478-2"/>
    </source>
</evidence>
<dbReference type="CDD" id="cd07033">
    <property type="entry name" value="TPP_PYR_DXS_TK_like"/>
    <property type="match status" value="1"/>
</dbReference>
<evidence type="ECO:0000256" key="13">
    <source>
        <dbReference type="PIRSR" id="PIRSR605478-3"/>
    </source>
</evidence>
<comment type="cofactor">
    <cofactor evidence="13">
        <name>thiamine diphosphate</name>
        <dbReference type="ChEBI" id="CHEBI:58937"/>
    </cofactor>
    <text evidence="13">Binds 1 thiamine pyrophosphate per subunit. During the reaction, the substrate forms a covalent intermediate with the cofactor.</text>
</comment>
<keyword evidence="7 14" id="KW-0460">Magnesium</keyword>
<dbReference type="EMBL" id="JAEKFT010000001">
    <property type="protein sequence ID" value="MBT0959864.1"/>
    <property type="molecule type" value="Genomic_DNA"/>
</dbReference>
<keyword evidence="4 16" id="KW-0808">Transferase</keyword>
<dbReference type="Gene3D" id="3.40.50.970">
    <property type="match status" value="2"/>
</dbReference>
<keyword evidence="19" id="KW-1185">Reference proteome</keyword>
<dbReference type="InterPro" id="IPR029061">
    <property type="entry name" value="THDP-binding"/>
</dbReference>
<feature type="binding site" evidence="13">
    <location>
        <position position="73"/>
    </location>
    <ligand>
        <name>thiamine diphosphate</name>
        <dbReference type="ChEBI" id="CHEBI:58937"/>
    </ligand>
</feature>
<keyword evidence="5 14" id="KW-0479">Metal-binding</keyword>
<evidence type="ECO:0000256" key="9">
    <source>
        <dbReference type="ARBA" id="ARBA00049473"/>
    </source>
</evidence>
<evidence type="ECO:0000256" key="7">
    <source>
        <dbReference type="ARBA" id="ARBA00022842"/>
    </source>
</evidence>
<dbReference type="InterPro" id="IPR005478">
    <property type="entry name" value="Transketolase_bac-like"/>
</dbReference>
<feature type="binding site" evidence="14">
    <location>
        <position position="192"/>
    </location>
    <ligand>
        <name>Mg(2+)</name>
        <dbReference type="ChEBI" id="CHEBI:18420"/>
    </ligand>
</feature>
<comment type="cofactor">
    <cofactor evidence="14">
        <name>Mg(2+)</name>
        <dbReference type="ChEBI" id="CHEBI:18420"/>
    </cofactor>
    <text evidence="14">Binds 1 Mg(2+) ion per subunit. Can also utilize other divalent metal cations, such as Ca(2+), Mn(2+) and Co(2+).</text>
</comment>
<dbReference type="Pfam" id="PF22613">
    <property type="entry name" value="Transketolase_C_1"/>
    <property type="match status" value="1"/>
</dbReference>
<dbReference type="InterPro" id="IPR049557">
    <property type="entry name" value="Transketolase_CS"/>
</dbReference>
<feature type="binding site" evidence="12">
    <location>
        <position position="483"/>
    </location>
    <ligand>
        <name>substrate</name>
    </ligand>
</feature>
<dbReference type="Proteomes" id="UP000694660">
    <property type="component" value="Unassembled WGS sequence"/>
</dbReference>
<comment type="similarity">
    <text evidence="1 16">Belongs to the transketolase family.</text>
</comment>
<evidence type="ECO:0000256" key="10">
    <source>
        <dbReference type="NCBIfam" id="TIGR00232"/>
    </source>
</evidence>
<proteinExistence type="inferred from homology"/>
<dbReference type="GO" id="GO:0004802">
    <property type="term" value="F:transketolase activity"/>
    <property type="evidence" value="ECO:0007669"/>
    <property type="project" value="UniProtKB-UniRule"/>
</dbReference>
<comment type="function">
    <text evidence="16">Catalyzes the transfer of a two-carbon ketol group from a ketose donor to an aldose acceptor, via a covalent intermediate with the cofactor thiamine pyrophosphate.</text>
</comment>
<dbReference type="PANTHER" id="PTHR43522:SF2">
    <property type="entry name" value="TRANSKETOLASE 1-RELATED"/>
    <property type="match status" value="1"/>
</dbReference>
<feature type="binding site" evidence="12">
    <location>
        <position position="487"/>
    </location>
    <ligand>
        <name>substrate</name>
    </ligand>
</feature>
<dbReference type="FunFam" id="3.40.50.970:FF:000003">
    <property type="entry name" value="Transketolase"/>
    <property type="match status" value="1"/>
</dbReference>
<dbReference type="SUPFAM" id="SSF52922">
    <property type="entry name" value="TK C-terminal domain-like"/>
    <property type="match status" value="1"/>
</dbReference>
<comment type="catalytic activity">
    <reaction evidence="9 16">
        <text>D-sedoheptulose 7-phosphate + D-glyceraldehyde 3-phosphate = aldehydo-D-ribose 5-phosphate + D-xylulose 5-phosphate</text>
        <dbReference type="Rhea" id="RHEA:10508"/>
        <dbReference type="ChEBI" id="CHEBI:57483"/>
        <dbReference type="ChEBI" id="CHEBI:57737"/>
        <dbReference type="ChEBI" id="CHEBI:58273"/>
        <dbReference type="ChEBI" id="CHEBI:59776"/>
        <dbReference type="EC" id="2.2.1.1"/>
    </reaction>
</comment>
<dbReference type="GO" id="GO:0005829">
    <property type="term" value="C:cytosol"/>
    <property type="evidence" value="ECO:0007669"/>
    <property type="project" value="TreeGrafter"/>
</dbReference>
<feature type="active site" description="Proton donor" evidence="11">
    <location>
        <position position="425"/>
    </location>
</feature>
<evidence type="ECO:0000256" key="1">
    <source>
        <dbReference type="ARBA" id="ARBA00007131"/>
    </source>
</evidence>
<evidence type="ECO:0000313" key="18">
    <source>
        <dbReference type="EMBL" id="MBT0959864.1"/>
    </source>
</evidence>
<keyword evidence="6 16" id="KW-0106">Calcium</keyword>
<dbReference type="Gene3D" id="3.40.50.920">
    <property type="match status" value="1"/>
</dbReference>
<feature type="binding site" evidence="13">
    <location>
        <position position="451"/>
    </location>
    <ligand>
        <name>thiamine diphosphate</name>
        <dbReference type="ChEBI" id="CHEBI:58937"/>
    </ligand>
</feature>
<feature type="site" description="Important for catalytic activity" evidence="15">
    <location>
        <position position="271"/>
    </location>
</feature>
<dbReference type="PROSITE" id="PS00801">
    <property type="entry name" value="TRANSKETOLASE_1"/>
    <property type="match status" value="1"/>
</dbReference>
<dbReference type="GO" id="GO:0006098">
    <property type="term" value="P:pentose-phosphate shunt"/>
    <property type="evidence" value="ECO:0007669"/>
    <property type="project" value="TreeGrafter"/>
</dbReference>
<evidence type="ECO:0000256" key="6">
    <source>
        <dbReference type="ARBA" id="ARBA00022837"/>
    </source>
</evidence>
<evidence type="ECO:0000256" key="5">
    <source>
        <dbReference type="ARBA" id="ARBA00022723"/>
    </source>
</evidence>
<evidence type="ECO:0000256" key="14">
    <source>
        <dbReference type="PIRSR" id="PIRSR605478-4"/>
    </source>
</evidence>
<feature type="binding site" evidence="12">
    <location>
        <position position="475"/>
    </location>
    <ligand>
        <name>substrate</name>
    </ligand>
</feature>
<dbReference type="SUPFAM" id="SSF52518">
    <property type="entry name" value="Thiamin diphosphate-binding fold (THDP-binding)"/>
    <property type="match status" value="2"/>
</dbReference>
<comment type="subunit">
    <text evidence="2 16">Homodimer.</text>
</comment>
<reference evidence="19" key="1">
    <citation type="journal article" date="2022" name="ISME J.">
        <title>Genetic and phylogenetic analysis of dissimilatory iodate-reducing bacteria identifies potential niches across the world's oceans.</title>
        <authorList>
            <person name="Reyes-Umana V."/>
            <person name="Henning Z."/>
            <person name="Lee K."/>
            <person name="Barnum T.P."/>
            <person name="Coates J.D."/>
        </authorList>
    </citation>
    <scope>NUCLEOTIDE SEQUENCE [LARGE SCALE GENOMIC DNA]</scope>
    <source>
        <strain evidence="19">IR12</strain>
    </source>
</reference>
<evidence type="ECO:0000256" key="16">
    <source>
        <dbReference type="RuleBase" id="RU004996"/>
    </source>
</evidence>
<evidence type="ECO:0000256" key="4">
    <source>
        <dbReference type="ARBA" id="ARBA00022679"/>
    </source>
</evidence>
<gene>
    <name evidence="18" type="primary">tkt</name>
    <name evidence="18" type="ORF">I8J34_01650</name>
</gene>
<evidence type="ECO:0000256" key="3">
    <source>
        <dbReference type="ARBA" id="ARBA00013152"/>
    </source>
</evidence>
<dbReference type="RefSeq" id="WP_214359610.1">
    <property type="nucleotide sequence ID" value="NZ_JAEKFT010000001.1"/>
</dbReference>